<dbReference type="STRING" id="685588.A0A067TBX4"/>
<proteinExistence type="predicted"/>
<keyword evidence="3" id="KW-1185">Reference proteome</keyword>
<accession>A0A067TBX4</accession>
<dbReference type="OrthoDB" id="376826at2759"/>
<evidence type="ECO:0008006" key="4">
    <source>
        <dbReference type="Google" id="ProtNLM"/>
    </source>
</evidence>
<dbReference type="HOGENOM" id="CLU_063497_0_0_1"/>
<gene>
    <name evidence="2" type="ORF">GALMADRAFT_116362</name>
</gene>
<name>A0A067TBX4_GALM3</name>
<evidence type="ECO:0000313" key="2">
    <source>
        <dbReference type="EMBL" id="KDR79852.1"/>
    </source>
</evidence>
<sequence length="364" mass="39785">MSTTTTETQTQPAQAPEITILSRVASIPMISSSLGTINDALSSNTYTRSSYNHAKELSTSAYKLTEPIQVKLAPLIVRADSYANMAVDAVESRYPYPFKVQPEEVATYVRERSQSTTNYVHERVTGVNKAIDEKVKTPAFNVVHDIDQRFSPIVDYFESRVNGSEAGPSTPPDAQYQYQRALALSKTLRENLYEYTSDQLKYLQDQSVIAKKASETAISISAVASSSLTSAQERIHLLSNNMLAEINKLQTTTVSLTASLQASIQNSASQIESQIPQIQQSYAHLTAALSSTANELTHIITAKDLPLNEKVARISKEVQDRVTPLLDTVKKGVAEVLTRSKDTAQDASATATNGVNGNVHIQSK</sequence>
<feature type="compositionally biased region" description="Polar residues" evidence="1">
    <location>
        <begin position="345"/>
        <end position="364"/>
    </location>
</feature>
<dbReference type="AlphaFoldDB" id="A0A067TBX4"/>
<evidence type="ECO:0000313" key="3">
    <source>
        <dbReference type="Proteomes" id="UP000027222"/>
    </source>
</evidence>
<feature type="region of interest" description="Disordered" evidence="1">
    <location>
        <begin position="344"/>
        <end position="364"/>
    </location>
</feature>
<dbReference type="Proteomes" id="UP000027222">
    <property type="component" value="Unassembled WGS sequence"/>
</dbReference>
<dbReference type="EMBL" id="KL142372">
    <property type="protein sequence ID" value="KDR79852.1"/>
    <property type="molecule type" value="Genomic_DNA"/>
</dbReference>
<reference evidence="3" key="1">
    <citation type="journal article" date="2014" name="Proc. Natl. Acad. Sci. U.S.A.">
        <title>Extensive sampling of basidiomycete genomes demonstrates inadequacy of the white-rot/brown-rot paradigm for wood decay fungi.</title>
        <authorList>
            <person name="Riley R."/>
            <person name="Salamov A.A."/>
            <person name="Brown D.W."/>
            <person name="Nagy L.G."/>
            <person name="Floudas D."/>
            <person name="Held B.W."/>
            <person name="Levasseur A."/>
            <person name="Lombard V."/>
            <person name="Morin E."/>
            <person name="Otillar R."/>
            <person name="Lindquist E.A."/>
            <person name="Sun H."/>
            <person name="LaButti K.M."/>
            <person name="Schmutz J."/>
            <person name="Jabbour D."/>
            <person name="Luo H."/>
            <person name="Baker S.E."/>
            <person name="Pisabarro A.G."/>
            <person name="Walton J.D."/>
            <person name="Blanchette R.A."/>
            <person name="Henrissat B."/>
            <person name="Martin F."/>
            <person name="Cullen D."/>
            <person name="Hibbett D.S."/>
            <person name="Grigoriev I.V."/>
        </authorList>
    </citation>
    <scope>NUCLEOTIDE SEQUENCE [LARGE SCALE GENOMIC DNA]</scope>
    <source>
        <strain evidence="3">CBS 339.88</strain>
    </source>
</reference>
<organism evidence="2 3">
    <name type="scientific">Galerina marginata (strain CBS 339.88)</name>
    <dbReference type="NCBI Taxonomy" id="685588"/>
    <lineage>
        <taxon>Eukaryota</taxon>
        <taxon>Fungi</taxon>
        <taxon>Dikarya</taxon>
        <taxon>Basidiomycota</taxon>
        <taxon>Agaricomycotina</taxon>
        <taxon>Agaricomycetes</taxon>
        <taxon>Agaricomycetidae</taxon>
        <taxon>Agaricales</taxon>
        <taxon>Agaricineae</taxon>
        <taxon>Strophariaceae</taxon>
        <taxon>Galerina</taxon>
    </lineage>
</organism>
<protein>
    <recommendedName>
        <fullName evidence="4">Lipid droplet-associated perilipin protein</fullName>
    </recommendedName>
</protein>
<evidence type="ECO:0000256" key="1">
    <source>
        <dbReference type="SAM" id="MobiDB-lite"/>
    </source>
</evidence>